<evidence type="ECO:0000313" key="3">
    <source>
        <dbReference type="EMBL" id="BAY82768.1"/>
    </source>
</evidence>
<dbReference type="NCBIfam" id="TIGR00135">
    <property type="entry name" value="gatC"/>
    <property type="match status" value="1"/>
</dbReference>
<comment type="function">
    <text evidence="2">Allows the formation of correctly charged Asn-tRNA(Asn) or Gln-tRNA(Gln) through the transamidation of misacylated Asp-tRNA(Asn) or Glu-tRNA(Gln) in organisms which lack either or both of asparaginyl-tRNA or glutaminyl-tRNA synthetases. The reaction takes place in the presence of glutamine and ATP through an activated phospho-Asp-tRNA(Asn) or phospho-Glu-tRNA(Gln).</text>
</comment>
<keyword evidence="1 2" id="KW-0648">Protein biosynthesis</keyword>
<dbReference type="EMBL" id="AP018227">
    <property type="protein sequence ID" value="BAY82768.1"/>
    <property type="molecule type" value="Genomic_DNA"/>
</dbReference>
<keyword evidence="4" id="KW-1185">Reference proteome</keyword>
<dbReference type="SUPFAM" id="SSF141000">
    <property type="entry name" value="Glu-tRNAGln amidotransferase C subunit"/>
    <property type="match status" value="1"/>
</dbReference>
<comment type="catalytic activity">
    <reaction evidence="2">
        <text>L-aspartyl-tRNA(Asn) + L-glutamine + ATP + H2O = L-asparaginyl-tRNA(Asn) + L-glutamate + ADP + phosphate + 2 H(+)</text>
        <dbReference type="Rhea" id="RHEA:14513"/>
        <dbReference type="Rhea" id="RHEA-COMP:9674"/>
        <dbReference type="Rhea" id="RHEA-COMP:9677"/>
        <dbReference type="ChEBI" id="CHEBI:15377"/>
        <dbReference type="ChEBI" id="CHEBI:15378"/>
        <dbReference type="ChEBI" id="CHEBI:29985"/>
        <dbReference type="ChEBI" id="CHEBI:30616"/>
        <dbReference type="ChEBI" id="CHEBI:43474"/>
        <dbReference type="ChEBI" id="CHEBI:58359"/>
        <dbReference type="ChEBI" id="CHEBI:78515"/>
        <dbReference type="ChEBI" id="CHEBI:78516"/>
        <dbReference type="ChEBI" id="CHEBI:456216"/>
    </reaction>
</comment>
<dbReference type="PANTHER" id="PTHR15004">
    <property type="entry name" value="GLUTAMYL-TRNA(GLN) AMIDOTRANSFERASE SUBUNIT C, MITOCHONDRIAL"/>
    <property type="match status" value="1"/>
</dbReference>
<dbReference type="EC" id="6.3.5.-" evidence="2"/>
<comment type="similarity">
    <text evidence="2">Belongs to the GatC family.</text>
</comment>
<dbReference type="GO" id="GO:0006450">
    <property type="term" value="P:regulation of translational fidelity"/>
    <property type="evidence" value="ECO:0007669"/>
    <property type="project" value="InterPro"/>
</dbReference>
<dbReference type="InterPro" id="IPR036113">
    <property type="entry name" value="Asp/Glu-ADT_sf_sub_c"/>
</dbReference>
<evidence type="ECO:0000256" key="1">
    <source>
        <dbReference type="ARBA" id="ARBA00022917"/>
    </source>
</evidence>
<keyword evidence="2" id="KW-0547">Nucleotide-binding</keyword>
<name>A0A1Z4LNV4_9CYAN</name>
<comment type="catalytic activity">
    <reaction evidence="2">
        <text>L-glutamyl-tRNA(Gln) + L-glutamine + ATP + H2O = L-glutaminyl-tRNA(Gln) + L-glutamate + ADP + phosphate + H(+)</text>
        <dbReference type="Rhea" id="RHEA:17521"/>
        <dbReference type="Rhea" id="RHEA-COMP:9681"/>
        <dbReference type="Rhea" id="RHEA-COMP:9684"/>
        <dbReference type="ChEBI" id="CHEBI:15377"/>
        <dbReference type="ChEBI" id="CHEBI:15378"/>
        <dbReference type="ChEBI" id="CHEBI:29985"/>
        <dbReference type="ChEBI" id="CHEBI:30616"/>
        <dbReference type="ChEBI" id="CHEBI:43474"/>
        <dbReference type="ChEBI" id="CHEBI:58359"/>
        <dbReference type="ChEBI" id="CHEBI:78520"/>
        <dbReference type="ChEBI" id="CHEBI:78521"/>
        <dbReference type="ChEBI" id="CHEBI:456216"/>
    </reaction>
</comment>
<keyword evidence="2" id="KW-0436">Ligase</keyword>
<organism evidence="3 4">
    <name type="scientific">Calothrix parasitica NIES-267</name>
    <dbReference type="NCBI Taxonomy" id="1973488"/>
    <lineage>
        <taxon>Bacteria</taxon>
        <taxon>Bacillati</taxon>
        <taxon>Cyanobacteriota</taxon>
        <taxon>Cyanophyceae</taxon>
        <taxon>Nostocales</taxon>
        <taxon>Calotrichaceae</taxon>
        <taxon>Calothrix</taxon>
    </lineage>
</organism>
<reference evidence="3 4" key="1">
    <citation type="submission" date="2017-06" db="EMBL/GenBank/DDBJ databases">
        <title>Genome sequencing of cyanobaciteial culture collection at National Institute for Environmental Studies (NIES).</title>
        <authorList>
            <person name="Hirose Y."/>
            <person name="Shimura Y."/>
            <person name="Fujisawa T."/>
            <person name="Nakamura Y."/>
            <person name="Kawachi M."/>
        </authorList>
    </citation>
    <scope>NUCLEOTIDE SEQUENCE [LARGE SCALE GENOMIC DNA]</scope>
    <source>
        <strain evidence="3 4">NIES-267</strain>
    </source>
</reference>
<keyword evidence="2" id="KW-0067">ATP-binding</keyword>
<dbReference type="GO" id="GO:0050566">
    <property type="term" value="F:asparaginyl-tRNA synthase (glutamine-hydrolyzing) activity"/>
    <property type="evidence" value="ECO:0007669"/>
    <property type="project" value="RHEA"/>
</dbReference>
<dbReference type="Gene3D" id="1.10.20.60">
    <property type="entry name" value="Glu-tRNAGln amidotransferase C subunit, N-terminal domain"/>
    <property type="match status" value="1"/>
</dbReference>
<evidence type="ECO:0000313" key="4">
    <source>
        <dbReference type="Proteomes" id="UP000218418"/>
    </source>
</evidence>
<dbReference type="Pfam" id="PF02686">
    <property type="entry name" value="GatC"/>
    <property type="match status" value="1"/>
</dbReference>
<keyword evidence="3" id="KW-0808">Transferase</keyword>
<sequence length="96" mass="11175">MIDREQVRKVALLARLELTDEEEEKFTTQLGDILDYFEQLSELDVTDIEPTTRAIDVSNVTREDKLQPYPNREEILQSAPEQEGEYFKVPKIMSGE</sequence>
<evidence type="ECO:0000256" key="2">
    <source>
        <dbReference type="HAMAP-Rule" id="MF_00122"/>
    </source>
</evidence>
<dbReference type="Proteomes" id="UP000218418">
    <property type="component" value="Chromosome"/>
</dbReference>
<proteinExistence type="inferred from homology"/>
<dbReference type="PANTHER" id="PTHR15004:SF0">
    <property type="entry name" value="GLUTAMYL-TRNA(GLN) AMIDOTRANSFERASE SUBUNIT C, MITOCHONDRIAL"/>
    <property type="match status" value="1"/>
</dbReference>
<comment type="subunit">
    <text evidence="2">Heterotrimer of A, B and C subunits.</text>
</comment>
<dbReference type="HAMAP" id="MF_00122">
    <property type="entry name" value="GatC"/>
    <property type="match status" value="1"/>
</dbReference>
<dbReference type="GO" id="GO:0006412">
    <property type="term" value="P:translation"/>
    <property type="evidence" value="ECO:0007669"/>
    <property type="project" value="UniProtKB-UniRule"/>
</dbReference>
<dbReference type="GO" id="GO:0016740">
    <property type="term" value="F:transferase activity"/>
    <property type="evidence" value="ECO:0007669"/>
    <property type="project" value="UniProtKB-KW"/>
</dbReference>
<protein>
    <recommendedName>
        <fullName evidence="2">Aspartyl/glutamyl-tRNA(Asn/Gln) amidotransferase subunit C</fullName>
        <shortName evidence="2">Asp/Glu-ADT subunit C</shortName>
        <ecNumber evidence="2">6.3.5.-</ecNumber>
    </recommendedName>
</protein>
<accession>A0A1Z4LNV4</accession>
<gene>
    <name evidence="2" type="primary">gatC</name>
    <name evidence="3" type="ORF">NIES267_22520</name>
</gene>
<dbReference type="GO" id="GO:0005524">
    <property type="term" value="F:ATP binding"/>
    <property type="evidence" value="ECO:0007669"/>
    <property type="project" value="UniProtKB-KW"/>
</dbReference>
<dbReference type="InterPro" id="IPR003837">
    <property type="entry name" value="GatC"/>
</dbReference>
<dbReference type="AlphaFoldDB" id="A0A1Z4LNV4"/>
<dbReference type="OrthoDB" id="9813938at2"/>
<dbReference type="GO" id="GO:0070681">
    <property type="term" value="P:glutaminyl-tRNAGln biosynthesis via transamidation"/>
    <property type="evidence" value="ECO:0007669"/>
    <property type="project" value="TreeGrafter"/>
</dbReference>
<dbReference type="GO" id="GO:0050567">
    <property type="term" value="F:glutaminyl-tRNA synthase (glutamine-hydrolyzing) activity"/>
    <property type="evidence" value="ECO:0007669"/>
    <property type="project" value="UniProtKB-UniRule"/>
</dbReference>